<comment type="cofactor">
    <cofactor evidence="1">
        <name>Mn(2+)</name>
        <dbReference type="ChEBI" id="CHEBI:29035"/>
    </cofactor>
</comment>
<dbReference type="PRINTS" id="PR00114">
    <property type="entry name" value="STPHPHTASE"/>
</dbReference>
<reference evidence="6" key="1">
    <citation type="submission" date="2022-02" db="EMBL/GenBank/DDBJ databases">
        <authorList>
            <person name="Henning P.M."/>
            <person name="McCubbin A.G."/>
            <person name="Shore J.S."/>
        </authorList>
    </citation>
    <scope>NUCLEOTIDE SEQUENCE</scope>
    <source>
        <strain evidence="6">F60SS</strain>
        <tissue evidence="6">Leaves</tissue>
    </source>
</reference>
<evidence type="ECO:0000256" key="1">
    <source>
        <dbReference type="ARBA" id="ARBA00001936"/>
    </source>
</evidence>
<dbReference type="InterPro" id="IPR006186">
    <property type="entry name" value="Ser/Thr-sp_prot-phosphatase"/>
</dbReference>
<dbReference type="Proteomes" id="UP001141552">
    <property type="component" value="Unassembled WGS sequence"/>
</dbReference>
<gene>
    <name evidence="6" type="ORF">Tsubulata_041229</name>
</gene>
<dbReference type="Pfam" id="PF00149">
    <property type="entry name" value="Metallophos"/>
    <property type="match status" value="1"/>
</dbReference>
<dbReference type="PANTHER" id="PTHR45668">
    <property type="entry name" value="SERINE/THREONINE-PROTEIN PHOSPHATASE 5-RELATED"/>
    <property type="match status" value="1"/>
</dbReference>
<keyword evidence="3" id="KW-0464">Manganese</keyword>
<dbReference type="InterPro" id="IPR051134">
    <property type="entry name" value="PPP_phosphatase"/>
</dbReference>
<evidence type="ECO:0000256" key="2">
    <source>
        <dbReference type="ARBA" id="ARBA00022723"/>
    </source>
</evidence>
<dbReference type="OrthoDB" id="445564at2759"/>
<dbReference type="GO" id="GO:0046872">
    <property type="term" value="F:metal ion binding"/>
    <property type="evidence" value="ECO:0007669"/>
    <property type="project" value="UniProtKB-KW"/>
</dbReference>
<evidence type="ECO:0000313" key="6">
    <source>
        <dbReference type="EMBL" id="KAJ4838448.1"/>
    </source>
</evidence>
<dbReference type="Gene3D" id="3.60.21.10">
    <property type="match status" value="1"/>
</dbReference>
<name>A0A9Q0FVS1_9ROSI</name>
<organism evidence="6 7">
    <name type="scientific">Turnera subulata</name>
    <dbReference type="NCBI Taxonomy" id="218843"/>
    <lineage>
        <taxon>Eukaryota</taxon>
        <taxon>Viridiplantae</taxon>
        <taxon>Streptophyta</taxon>
        <taxon>Embryophyta</taxon>
        <taxon>Tracheophyta</taxon>
        <taxon>Spermatophyta</taxon>
        <taxon>Magnoliopsida</taxon>
        <taxon>eudicotyledons</taxon>
        <taxon>Gunneridae</taxon>
        <taxon>Pentapetalae</taxon>
        <taxon>rosids</taxon>
        <taxon>fabids</taxon>
        <taxon>Malpighiales</taxon>
        <taxon>Passifloraceae</taxon>
        <taxon>Turnera</taxon>
    </lineage>
</organism>
<keyword evidence="2" id="KW-0479">Metal-binding</keyword>
<dbReference type="AlphaFoldDB" id="A0A9Q0FVS1"/>
<dbReference type="InterPro" id="IPR029052">
    <property type="entry name" value="Metallo-depent_PP-like"/>
</dbReference>
<dbReference type="EMBL" id="JAKUCV010003549">
    <property type="protein sequence ID" value="KAJ4838448.1"/>
    <property type="molecule type" value="Genomic_DNA"/>
</dbReference>
<comment type="caution">
    <text evidence="6">The sequence shown here is derived from an EMBL/GenBank/DDBJ whole genome shotgun (WGS) entry which is preliminary data.</text>
</comment>
<dbReference type="GO" id="GO:0016787">
    <property type="term" value="F:hydrolase activity"/>
    <property type="evidence" value="ECO:0007669"/>
    <property type="project" value="InterPro"/>
</dbReference>
<dbReference type="SMART" id="SM00156">
    <property type="entry name" value="PP2Ac"/>
    <property type="match status" value="1"/>
</dbReference>
<evidence type="ECO:0000256" key="3">
    <source>
        <dbReference type="ARBA" id="ARBA00023211"/>
    </source>
</evidence>
<proteinExistence type="predicted"/>
<dbReference type="InterPro" id="IPR004843">
    <property type="entry name" value="Calcineurin-like_PHP"/>
</dbReference>
<keyword evidence="7" id="KW-1185">Reference proteome</keyword>
<sequence>MNDRSSLDRVGLSRQMTCGYWVWAVTLRPPRSRATSFSLYLLPLEQYNWGVLQLEEIPRATRYLWKAALQRHVVQNNEESFSFPSFPFPFLGTRDATVLSNKRPGLNDASYRLRTRRRSSRRHYLRRRCNAVCSVSCSFRSPSAISLCVDMDIQLKRIQELRRNDCKKVINYVNSMNFSNLEDKQIRTLLMIRELGCGIVNRNKKLATDDDVSRTLKNSIESMELACRKIVGEISTMSLEELNEQERTTLRTILEIAQGVIGKDDANLNRQLTDLGQVLGGEEVLFLEGNTMDIDSAEDKQLVAVPERFDVQDGQFVMDVNLDKEGLSIVELRDLQDIQIDVDINEHVHEPISWPLNGEIDQDWIINMMETFRLFSQKRTLAEFSLVMPLVVLEQLMSKALDILHQEPNCVPIECDEDAKVFVVGDLRGQYLDLLTIWEGAGLPSEQQFFVFTGNYIDRRPSSLELFLVLLAWKVFLPHRVYLLRGSHESSDISKICGFSEKINHKYPEEGESVFQKCLEVFAELPLASIIGKCVYTTHGGLFRSEETVKAGNTEENEVRKAKGKKGGRKRQRIATTLSLGSLDELAQVNRFVQDLPAKDSILTDVLYSDPKMEPGLTENDRGEGGLLWGPDCTEAFLKQSNLKAIIRSHEGPDARYGREGLANMLYGCSTDHEVESGKLYTLFSAPDCPQYTSKEHKNKGAYAVLKPPQFDSPEFVLFESSHSPEFHGRCYSFFAYVVVNQVLFNEQYSPALTKSTKQPSAPELHPPEVTESIEQACDEQPPSESAQNHCAAASPVADLEAVSNADSEVVTVASTPPPWIKSLADDADGTRLIKLSEASKLEGSPVPQDLADPVMTNYEYLINMIGSLKKELKHKDEVLESYKLKYESPSTSAK</sequence>
<evidence type="ECO:0000313" key="7">
    <source>
        <dbReference type="Proteomes" id="UP001141552"/>
    </source>
</evidence>
<dbReference type="PANTHER" id="PTHR45668:SF9">
    <property type="entry name" value="SERINE_THREONINE-PROTEIN PHOSPHATASE 7"/>
    <property type="match status" value="1"/>
</dbReference>
<accession>A0A9Q0FVS1</accession>
<protein>
    <recommendedName>
        <fullName evidence="5">Serine/threonine specific protein phosphatases domain-containing protein</fullName>
    </recommendedName>
</protein>
<dbReference type="SUPFAM" id="SSF56300">
    <property type="entry name" value="Metallo-dependent phosphatases"/>
    <property type="match status" value="1"/>
</dbReference>
<reference evidence="6" key="2">
    <citation type="journal article" date="2023" name="Plants (Basel)">
        <title>Annotation of the Turnera subulata (Passifloraceae) Draft Genome Reveals the S-Locus Evolved after the Divergence of Turneroideae from Passifloroideae in a Stepwise Manner.</title>
        <authorList>
            <person name="Henning P.M."/>
            <person name="Roalson E.H."/>
            <person name="Mir W."/>
            <person name="McCubbin A.G."/>
            <person name="Shore J.S."/>
        </authorList>
    </citation>
    <scope>NUCLEOTIDE SEQUENCE</scope>
    <source>
        <tissue evidence="6">Leaves</tissue>
    </source>
</reference>
<evidence type="ECO:0000259" key="5">
    <source>
        <dbReference type="SMART" id="SM00156"/>
    </source>
</evidence>
<evidence type="ECO:0000256" key="4">
    <source>
        <dbReference type="SAM" id="MobiDB-lite"/>
    </source>
</evidence>
<feature type="domain" description="Serine/threonine specific protein phosphatases" evidence="5">
    <location>
        <begin position="388"/>
        <end position="723"/>
    </location>
</feature>
<feature type="region of interest" description="Disordered" evidence="4">
    <location>
        <begin position="754"/>
        <end position="773"/>
    </location>
</feature>